<proteinExistence type="predicted"/>
<dbReference type="EMBL" id="FOMT01000001">
    <property type="protein sequence ID" value="SFD66617.1"/>
    <property type="molecule type" value="Genomic_DNA"/>
</dbReference>
<dbReference type="InterPro" id="IPR050313">
    <property type="entry name" value="Carb_Metab_HTH_regulators"/>
</dbReference>
<dbReference type="Proteomes" id="UP000198855">
    <property type="component" value="Unassembled WGS sequence"/>
</dbReference>
<dbReference type="SUPFAM" id="SSF100950">
    <property type="entry name" value="NagB/RpiA/CoA transferase-like"/>
    <property type="match status" value="1"/>
</dbReference>
<dbReference type="PANTHER" id="PTHR30363">
    <property type="entry name" value="HTH-TYPE TRANSCRIPTIONAL REGULATOR SRLR-RELATED"/>
    <property type="match status" value="1"/>
</dbReference>
<gene>
    <name evidence="4" type="ORF">SAMN05216378_0902</name>
</gene>
<dbReference type="RefSeq" id="WP_091181426.1">
    <property type="nucleotide sequence ID" value="NZ_FOMT01000001.1"/>
</dbReference>
<keyword evidence="2" id="KW-0804">Transcription</keyword>
<name>A0A1I1U757_9BACL</name>
<evidence type="ECO:0000313" key="5">
    <source>
        <dbReference type="Proteomes" id="UP000198855"/>
    </source>
</evidence>
<dbReference type="PANTHER" id="PTHR30363:SF44">
    <property type="entry name" value="AGA OPERON TRANSCRIPTIONAL REPRESSOR-RELATED"/>
    <property type="match status" value="1"/>
</dbReference>
<dbReference type="InterPro" id="IPR014036">
    <property type="entry name" value="DeoR-like_C"/>
</dbReference>
<dbReference type="InterPro" id="IPR036388">
    <property type="entry name" value="WH-like_DNA-bd_sf"/>
</dbReference>
<dbReference type="SMART" id="SM01134">
    <property type="entry name" value="DeoRC"/>
    <property type="match status" value="1"/>
</dbReference>
<dbReference type="SMART" id="SM00420">
    <property type="entry name" value="HTH_DEOR"/>
    <property type="match status" value="1"/>
</dbReference>
<dbReference type="SUPFAM" id="SSF46785">
    <property type="entry name" value="Winged helix' DNA-binding domain"/>
    <property type="match status" value="1"/>
</dbReference>
<sequence>MNVIRRHELIMEALLASREVTVQELSERLNVTGKTIREDLARLEEKGLLLRIHGGAVLAQSDQLGILSQQEAPVRHASAKTEIAELALAFIETGDIIALDGGSTTIEIAKRLPNRPLTVVTNDVHIIAELSRKDVIQLVVPGGYRVRNMLAGAEAEAYIRKLNIKKAFLSATGVHAEFGFTIYTGELTVFKRALLETAQTSYVVVDHHKFGQGALFTFADFHEITTIITDSGISADTAEQYRQAGANLSIYERMN</sequence>
<protein>
    <submittedName>
        <fullName evidence="4">Transcriptional regulator, DeoR family</fullName>
    </submittedName>
</protein>
<dbReference type="Pfam" id="PF08220">
    <property type="entry name" value="HTH_DeoR"/>
    <property type="match status" value="1"/>
</dbReference>
<feature type="domain" description="HTH deoR-type" evidence="3">
    <location>
        <begin position="3"/>
        <end position="58"/>
    </location>
</feature>
<accession>A0A1I1U757</accession>
<dbReference type="OrthoDB" id="9797223at2"/>
<dbReference type="PRINTS" id="PR00037">
    <property type="entry name" value="HTHLACR"/>
</dbReference>
<keyword evidence="5" id="KW-1185">Reference proteome</keyword>
<dbReference type="GO" id="GO:0003700">
    <property type="term" value="F:DNA-binding transcription factor activity"/>
    <property type="evidence" value="ECO:0007669"/>
    <property type="project" value="InterPro"/>
</dbReference>
<dbReference type="InterPro" id="IPR001034">
    <property type="entry name" value="DeoR_HTH"/>
</dbReference>
<dbReference type="Gene3D" id="1.10.10.10">
    <property type="entry name" value="Winged helix-like DNA-binding domain superfamily/Winged helix DNA-binding domain"/>
    <property type="match status" value="1"/>
</dbReference>
<evidence type="ECO:0000256" key="2">
    <source>
        <dbReference type="ARBA" id="ARBA00023163"/>
    </source>
</evidence>
<dbReference type="Pfam" id="PF00455">
    <property type="entry name" value="DeoRC"/>
    <property type="match status" value="1"/>
</dbReference>
<dbReference type="AlphaFoldDB" id="A0A1I1U757"/>
<keyword evidence="1" id="KW-0805">Transcription regulation</keyword>
<dbReference type="PROSITE" id="PS51000">
    <property type="entry name" value="HTH_DEOR_2"/>
    <property type="match status" value="1"/>
</dbReference>
<reference evidence="5" key="1">
    <citation type="submission" date="2016-10" db="EMBL/GenBank/DDBJ databases">
        <authorList>
            <person name="Varghese N."/>
            <person name="Submissions S."/>
        </authorList>
    </citation>
    <scope>NUCLEOTIDE SEQUENCE [LARGE SCALE GENOMIC DNA]</scope>
    <source>
        <strain evidence="5">CGMCC 1.10784</strain>
    </source>
</reference>
<dbReference type="Gene3D" id="3.40.50.1360">
    <property type="match status" value="1"/>
</dbReference>
<dbReference type="InterPro" id="IPR037171">
    <property type="entry name" value="NagB/RpiA_transferase-like"/>
</dbReference>
<evidence type="ECO:0000259" key="3">
    <source>
        <dbReference type="PROSITE" id="PS51000"/>
    </source>
</evidence>
<evidence type="ECO:0000313" key="4">
    <source>
        <dbReference type="EMBL" id="SFD66617.1"/>
    </source>
</evidence>
<dbReference type="STRING" id="1045775.SAMN05216378_0902"/>
<dbReference type="InterPro" id="IPR036390">
    <property type="entry name" value="WH_DNA-bd_sf"/>
</dbReference>
<evidence type="ECO:0000256" key="1">
    <source>
        <dbReference type="ARBA" id="ARBA00023015"/>
    </source>
</evidence>
<organism evidence="4 5">
    <name type="scientific">Paenibacillus catalpae</name>
    <dbReference type="NCBI Taxonomy" id="1045775"/>
    <lineage>
        <taxon>Bacteria</taxon>
        <taxon>Bacillati</taxon>
        <taxon>Bacillota</taxon>
        <taxon>Bacilli</taxon>
        <taxon>Bacillales</taxon>
        <taxon>Paenibacillaceae</taxon>
        <taxon>Paenibacillus</taxon>
    </lineage>
</organism>